<evidence type="ECO:0000256" key="7">
    <source>
        <dbReference type="ARBA" id="ARBA00023235"/>
    </source>
</evidence>
<evidence type="ECO:0000313" key="15">
    <source>
        <dbReference type="EMBL" id="SQB98717.1"/>
    </source>
</evidence>
<dbReference type="InterPro" id="IPR014016">
    <property type="entry name" value="UvrD-like_ATP-bd"/>
</dbReference>
<keyword evidence="2 12" id="KW-0547">Nucleotide-binding</keyword>
<name>A0A2X3BAE8_9HELI</name>
<evidence type="ECO:0000256" key="5">
    <source>
        <dbReference type="ARBA" id="ARBA00022840"/>
    </source>
</evidence>
<evidence type="ECO:0000256" key="2">
    <source>
        <dbReference type="ARBA" id="ARBA00022741"/>
    </source>
</evidence>
<dbReference type="GO" id="GO:0005829">
    <property type="term" value="C:cytosol"/>
    <property type="evidence" value="ECO:0007669"/>
    <property type="project" value="TreeGrafter"/>
</dbReference>
<reference evidence="15 16" key="1">
    <citation type="submission" date="2018-06" db="EMBL/GenBank/DDBJ databases">
        <authorList>
            <consortium name="Pathogen Informatics"/>
            <person name="Doyle S."/>
        </authorList>
    </citation>
    <scope>NUCLEOTIDE SEQUENCE [LARGE SCALE GENOMIC DNA]</scope>
    <source>
        <strain evidence="15 16">NCTC13102</strain>
    </source>
</reference>
<comment type="catalytic activity">
    <reaction evidence="8">
        <text>Couples ATP hydrolysis with the unwinding of duplex DNA by translocating in the 3'-5' direction.</text>
        <dbReference type="EC" id="5.6.2.4"/>
    </reaction>
</comment>
<evidence type="ECO:0000256" key="4">
    <source>
        <dbReference type="ARBA" id="ARBA00022806"/>
    </source>
</evidence>
<dbReference type="GO" id="GO:0003677">
    <property type="term" value="F:DNA binding"/>
    <property type="evidence" value="ECO:0007669"/>
    <property type="project" value="UniProtKB-KW"/>
</dbReference>
<dbReference type="PROSITE" id="PS51217">
    <property type="entry name" value="UVRD_HELICASE_CTER"/>
    <property type="match status" value="1"/>
</dbReference>
<proteinExistence type="inferred from homology"/>
<dbReference type="Gene3D" id="3.40.50.300">
    <property type="entry name" value="P-loop containing nucleotide triphosphate hydrolases"/>
    <property type="match status" value="2"/>
</dbReference>
<dbReference type="PANTHER" id="PTHR11070">
    <property type="entry name" value="UVRD / RECB / PCRA DNA HELICASE FAMILY MEMBER"/>
    <property type="match status" value="1"/>
</dbReference>
<accession>A0A2X3BAE8</accession>
<dbReference type="InterPro" id="IPR013986">
    <property type="entry name" value="DExx_box_DNA_helicase_dom_sf"/>
</dbReference>
<dbReference type="RefSeq" id="WP_112058661.1">
    <property type="nucleotide sequence ID" value="NZ_UAWL01000006.1"/>
</dbReference>
<keyword evidence="7" id="KW-0413">Isomerase</keyword>
<dbReference type="EMBL" id="UAWL01000006">
    <property type="protein sequence ID" value="SQB98717.1"/>
    <property type="molecule type" value="Genomic_DNA"/>
</dbReference>
<dbReference type="GO" id="GO:0033202">
    <property type="term" value="C:DNA helicase complex"/>
    <property type="evidence" value="ECO:0007669"/>
    <property type="project" value="TreeGrafter"/>
</dbReference>
<dbReference type="CDD" id="cd17932">
    <property type="entry name" value="DEXQc_UvrD"/>
    <property type="match status" value="1"/>
</dbReference>
<evidence type="ECO:0000256" key="1">
    <source>
        <dbReference type="ARBA" id="ARBA00009922"/>
    </source>
</evidence>
<evidence type="ECO:0000313" key="16">
    <source>
        <dbReference type="Proteomes" id="UP000250166"/>
    </source>
</evidence>
<comment type="catalytic activity">
    <reaction evidence="11">
        <text>ATP + H2O = ADP + phosphate + H(+)</text>
        <dbReference type="Rhea" id="RHEA:13065"/>
        <dbReference type="ChEBI" id="CHEBI:15377"/>
        <dbReference type="ChEBI" id="CHEBI:15378"/>
        <dbReference type="ChEBI" id="CHEBI:30616"/>
        <dbReference type="ChEBI" id="CHEBI:43474"/>
        <dbReference type="ChEBI" id="CHEBI:456216"/>
        <dbReference type="EC" id="5.6.2.4"/>
    </reaction>
</comment>
<dbReference type="Gene3D" id="1.10.486.10">
    <property type="entry name" value="PCRA, domain 4"/>
    <property type="match status" value="1"/>
</dbReference>
<dbReference type="Pfam" id="PF00580">
    <property type="entry name" value="UvrD-helicase"/>
    <property type="match status" value="1"/>
</dbReference>
<evidence type="ECO:0000256" key="9">
    <source>
        <dbReference type="ARBA" id="ARBA00034808"/>
    </source>
</evidence>
<comment type="similarity">
    <text evidence="1">Belongs to the helicase family. UvrD subfamily.</text>
</comment>
<dbReference type="Proteomes" id="UP000250166">
    <property type="component" value="Unassembled WGS sequence"/>
</dbReference>
<dbReference type="InterPro" id="IPR027417">
    <property type="entry name" value="P-loop_NTPase"/>
</dbReference>
<keyword evidence="6" id="KW-0238">DNA-binding</keyword>
<feature type="domain" description="UvrD-like helicase C-terminal" evidence="14">
    <location>
        <begin position="281"/>
        <end position="553"/>
    </location>
</feature>
<evidence type="ECO:0000256" key="10">
    <source>
        <dbReference type="ARBA" id="ARBA00034923"/>
    </source>
</evidence>
<evidence type="ECO:0000256" key="8">
    <source>
        <dbReference type="ARBA" id="ARBA00034617"/>
    </source>
</evidence>
<keyword evidence="4 12" id="KW-0347">Helicase</keyword>
<organism evidence="15 16">
    <name type="scientific">Helicobacter fennelliae</name>
    <dbReference type="NCBI Taxonomy" id="215"/>
    <lineage>
        <taxon>Bacteria</taxon>
        <taxon>Pseudomonadati</taxon>
        <taxon>Campylobacterota</taxon>
        <taxon>Epsilonproteobacteria</taxon>
        <taxon>Campylobacterales</taxon>
        <taxon>Helicobacteraceae</taxon>
        <taxon>Helicobacter</taxon>
    </lineage>
</organism>
<keyword evidence="3 12" id="KW-0378">Hydrolase</keyword>
<dbReference type="PROSITE" id="PS51198">
    <property type="entry name" value="UVRD_HELICASE_ATP_BIND"/>
    <property type="match status" value="1"/>
</dbReference>
<evidence type="ECO:0000259" key="14">
    <source>
        <dbReference type="PROSITE" id="PS51217"/>
    </source>
</evidence>
<dbReference type="SUPFAM" id="SSF52540">
    <property type="entry name" value="P-loop containing nucleoside triphosphate hydrolases"/>
    <property type="match status" value="1"/>
</dbReference>
<dbReference type="GO" id="GO:0016887">
    <property type="term" value="F:ATP hydrolysis activity"/>
    <property type="evidence" value="ECO:0007669"/>
    <property type="project" value="RHEA"/>
</dbReference>
<evidence type="ECO:0000256" key="12">
    <source>
        <dbReference type="PROSITE-ProRule" id="PRU00560"/>
    </source>
</evidence>
<dbReference type="Pfam" id="PF13361">
    <property type="entry name" value="UvrD_C"/>
    <property type="match status" value="1"/>
</dbReference>
<dbReference type="PANTHER" id="PTHR11070:SF2">
    <property type="entry name" value="ATP-DEPENDENT DNA HELICASE SRS2"/>
    <property type="match status" value="1"/>
</dbReference>
<keyword evidence="5 12" id="KW-0067">ATP-binding</keyword>
<dbReference type="AlphaFoldDB" id="A0A2X3BAE8"/>
<feature type="binding site" evidence="12">
    <location>
        <begin position="27"/>
        <end position="34"/>
    </location>
    <ligand>
        <name>ATP</name>
        <dbReference type="ChEBI" id="CHEBI:30616"/>
    </ligand>
</feature>
<evidence type="ECO:0000256" key="11">
    <source>
        <dbReference type="ARBA" id="ARBA00048988"/>
    </source>
</evidence>
<feature type="domain" description="UvrD-like helicase ATP-binding" evidence="13">
    <location>
        <begin position="6"/>
        <end position="280"/>
    </location>
</feature>
<gene>
    <name evidence="15" type="primary">pcrA</name>
    <name evidence="15" type="ORF">NCTC13102_01182</name>
</gene>
<protein>
    <recommendedName>
        <fullName evidence="9">DNA 3'-5' helicase</fullName>
        <ecNumber evidence="9">5.6.2.4</ecNumber>
    </recommendedName>
    <alternativeName>
        <fullName evidence="10">DNA 3'-5' helicase II</fullName>
    </alternativeName>
</protein>
<evidence type="ECO:0000259" key="13">
    <source>
        <dbReference type="PROSITE" id="PS51198"/>
    </source>
</evidence>
<dbReference type="Gene3D" id="1.10.10.160">
    <property type="match status" value="1"/>
</dbReference>
<dbReference type="GO" id="GO:0043138">
    <property type="term" value="F:3'-5' DNA helicase activity"/>
    <property type="evidence" value="ECO:0007669"/>
    <property type="project" value="UniProtKB-EC"/>
</dbReference>
<dbReference type="EC" id="5.6.2.4" evidence="9"/>
<dbReference type="GO" id="GO:0005524">
    <property type="term" value="F:ATP binding"/>
    <property type="evidence" value="ECO:0007669"/>
    <property type="project" value="UniProtKB-UniRule"/>
</dbReference>
<dbReference type="GO" id="GO:0000725">
    <property type="term" value="P:recombinational repair"/>
    <property type="evidence" value="ECO:0007669"/>
    <property type="project" value="TreeGrafter"/>
</dbReference>
<dbReference type="InterPro" id="IPR014017">
    <property type="entry name" value="DNA_helicase_UvrD-like_C"/>
</dbReference>
<evidence type="ECO:0000256" key="3">
    <source>
        <dbReference type="ARBA" id="ARBA00022801"/>
    </source>
</evidence>
<evidence type="ECO:0000256" key="6">
    <source>
        <dbReference type="ARBA" id="ARBA00023125"/>
    </source>
</evidence>
<sequence length="683" mass="77187">MNKILSSLNPSQQQALMHIDGALLILAGAGSGKTKTLTSRLAYLIKEVGIPPSSTLTLTFTNKAANEMRQRALSLLEDYEITTPPLLCTFHRFGLLFLKFYIHHLGREANFVLIDSDDQKKIIRKIDDTIPTSDIVSFISSQKNAIITPAQSLQNAKCPPQKMLAHIYQQYQNFLESNNMVDFDDLLLLSYQILESNENLAKEISQQYSYIMVDEYQDTNLLQVALLHKLCSTHQNICVVGDDDQSIYSWRGADIGYILNFTQSFDNAKIIKLQTNYRSKAPILQAANKLIAHNHSRLGKELESVRGEGEAVAVISSFDENKEADTIANEIKKLIAQGTKPQEIAILFRLNALSRGIEAGLNRAHIPYKIIGTTRFYERAEIKDVLAYFRLVLNINDDFSLSRIINTPRRGIGKQTESRIFESATHLSLSVFEALRCGKLDSILSPTQKQSLEKLFQDIEDLALLLKSGTLKFLEQFQAKIDVLGKNNGKKNKHDEIDREANIGEFFGYFRDYIIHNPDASLEDFLNDLSLSSDLDSPIDESVCAMSVHSSKGLEFEYVFVIGLEEDVFPLNYDGVNIEEERRLGYVAFTRAKEKLILSSVDSRFRNGKRTQLTPSRFLFESQVLQSKNSFQTAPQETSFQKGDVVLHKIFGSGVIKEVQDDKLMINFGGNIRMIMSDFVKKI</sequence>
<dbReference type="InterPro" id="IPR000212">
    <property type="entry name" value="DNA_helicase_UvrD/REP"/>
</dbReference>